<feature type="signal peptide" evidence="1">
    <location>
        <begin position="1"/>
        <end position="18"/>
    </location>
</feature>
<keyword evidence="3" id="KW-1185">Reference proteome</keyword>
<evidence type="ECO:0000313" key="2">
    <source>
        <dbReference type="EMBL" id="BCR03487.1"/>
    </source>
</evidence>
<dbReference type="Proteomes" id="UP001319827">
    <property type="component" value="Chromosome"/>
</dbReference>
<protein>
    <recommendedName>
        <fullName evidence="4">Lipoprotein</fullName>
    </recommendedName>
</protein>
<organism evidence="2 3">
    <name type="scientific">Desulfuromonas versatilis</name>
    <dbReference type="NCBI Taxonomy" id="2802975"/>
    <lineage>
        <taxon>Bacteria</taxon>
        <taxon>Pseudomonadati</taxon>
        <taxon>Thermodesulfobacteriota</taxon>
        <taxon>Desulfuromonadia</taxon>
        <taxon>Desulfuromonadales</taxon>
        <taxon>Desulfuromonadaceae</taxon>
        <taxon>Desulfuromonas</taxon>
    </lineage>
</organism>
<evidence type="ECO:0000313" key="3">
    <source>
        <dbReference type="Proteomes" id="UP001319827"/>
    </source>
</evidence>
<accession>A0ABN6DUR8</accession>
<dbReference type="PROSITE" id="PS51257">
    <property type="entry name" value="PROKAR_LIPOPROTEIN"/>
    <property type="match status" value="1"/>
</dbReference>
<feature type="chain" id="PRO_5046773218" description="Lipoprotein" evidence="1">
    <location>
        <begin position="19"/>
        <end position="118"/>
    </location>
</feature>
<reference evidence="2 3" key="2">
    <citation type="journal article" date="2021" name="Int. J. Syst. Evol. Microbiol.">
        <title>Isolation and Polyphasic Characterization of Desulfuromonas versatilis sp. Nov., an Electrogenic Bacteria Capable of Versatile Metabolism Isolated from a Graphene Oxide-Reducing Enrichment Culture.</title>
        <authorList>
            <person name="Xie L."/>
            <person name="Yoshida N."/>
            <person name="Ishii S."/>
            <person name="Meng L."/>
        </authorList>
    </citation>
    <scope>NUCLEOTIDE SEQUENCE [LARGE SCALE GENOMIC DNA]</scope>
    <source>
        <strain evidence="2 3">NIT-T3</strain>
    </source>
</reference>
<gene>
    <name evidence="2" type="ORF">DESUT3_05560</name>
</gene>
<reference evidence="2 3" key="1">
    <citation type="journal article" date="2016" name="C (Basel)">
        <title>Selective Growth of and Electricity Production by Marine Exoelectrogenic Bacteria in Self-Aggregated Hydrogel of Microbially Reduced Graphene Oxide.</title>
        <authorList>
            <person name="Yoshida N."/>
            <person name="Goto Y."/>
            <person name="Miyata Y."/>
        </authorList>
    </citation>
    <scope>NUCLEOTIDE SEQUENCE [LARGE SCALE GENOMIC DNA]</scope>
    <source>
        <strain evidence="2 3">NIT-T3</strain>
    </source>
</reference>
<evidence type="ECO:0000256" key="1">
    <source>
        <dbReference type="SAM" id="SignalP"/>
    </source>
</evidence>
<name>A0ABN6DUR8_9BACT</name>
<keyword evidence="1" id="KW-0732">Signal</keyword>
<sequence length="118" mass="13032">MNKVFKSCLILVLIGSCAAGLSGCFGPNYLLPESQLSVDEAKELIKSGEAKVEEGDAMIGKGKDLRKQAEKLIDQGEDLRRQGKAEIARGKQRIEAVEVLEDAEQMRLKGEKLHRKSY</sequence>
<dbReference type="RefSeq" id="WP_221250958.1">
    <property type="nucleotide sequence ID" value="NZ_AP024355.1"/>
</dbReference>
<evidence type="ECO:0008006" key="4">
    <source>
        <dbReference type="Google" id="ProtNLM"/>
    </source>
</evidence>
<dbReference type="EMBL" id="AP024355">
    <property type="protein sequence ID" value="BCR03487.1"/>
    <property type="molecule type" value="Genomic_DNA"/>
</dbReference>
<proteinExistence type="predicted"/>